<dbReference type="CDD" id="cd02440">
    <property type="entry name" value="AdoMet_MTases"/>
    <property type="match status" value="1"/>
</dbReference>
<keyword evidence="2" id="KW-1185">Reference proteome</keyword>
<name>A0AB73T074_9FIRM</name>
<keyword evidence="1" id="KW-0808">Transferase</keyword>
<dbReference type="SUPFAM" id="SSF53335">
    <property type="entry name" value="S-adenosyl-L-methionine-dependent methyltransferases"/>
    <property type="match status" value="1"/>
</dbReference>
<dbReference type="Pfam" id="PF13489">
    <property type="entry name" value="Methyltransf_23"/>
    <property type="match status" value="1"/>
</dbReference>
<dbReference type="InterPro" id="IPR029063">
    <property type="entry name" value="SAM-dependent_MTases_sf"/>
</dbReference>
<evidence type="ECO:0000313" key="2">
    <source>
        <dbReference type="Proteomes" id="UP000245412"/>
    </source>
</evidence>
<proteinExistence type="predicted"/>
<accession>A0AB73T074</accession>
<protein>
    <submittedName>
        <fullName evidence="1">Methyltransferase family protein</fullName>
    </submittedName>
</protein>
<dbReference type="AlphaFoldDB" id="A0AB73T074"/>
<dbReference type="RefSeq" id="WP_109747788.1">
    <property type="nucleotide sequence ID" value="NZ_CABJAT010000002.1"/>
</dbReference>
<dbReference type="Proteomes" id="UP000245412">
    <property type="component" value="Unassembled WGS sequence"/>
</dbReference>
<keyword evidence="1" id="KW-0489">Methyltransferase</keyword>
<reference evidence="1 2" key="1">
    <citation type="submission" date="2018-05" db="EMBL/GenBank/DDBJ databases">
        <authorList>
            <person name="Goeker M."/>
            <person name="Huntemann M."/>
            <person name="Clum A."/>
            <person name="Pillay M."/>
            <person name="Palaniappan K."/>
            <person name="Varghese N."/>
            <person name="Mikhailova N."/>
            <person name="Stamatis D."/>
            <person name="Reddy T."/>
            <person name="Daum C."/>
            <person name="Shapiro N."/>
            <person name="Ivanova N."/>
            <person name="Kyrpides N."/>
            <person name="Woyke T."/>
        </authorList>
    </citation>
    <scope>NUCLEOTIDE SEQUENCE [LARGE SCALE GENOMIC DNA]</scope>
    <source>
        <strain evidence="1 2">DSM 26524</strain>
    </source>
</reference>
<sequence>MDSIDYYDKHSNDYYEATVDLDMSKQLERFFELLPENAEVLDLGCGSGRDTVWLEEAGCYVTPMDGSAQMCELAGIYTDKEVLNLTFSEMDFEEVFDGIWACASLTHVSKSEIDIIMDKVEKALCPDGVLYMSYPEGEGTEEAHGRTFNKYTPEELHSMLKKHGGLEIIDIWLSDDVRPGNDRQWVNVLARKIGGLDKEDGEE</sequence>
<dbReference type="Gene3D" id="3.40.50.150">
    <property type="entry name" value="Vaccinia Virus protein VP39"/>
    <property type="match status" value="1"/>
</dbReference>
<dbReference type="GO" id="GO:0032259">
    <property type="term" value="P:methylation"/>
    <property type="evidence" value="ECO:0007669"/>
    <property type="project" value="UniProtKB-KW"/>
</dbReference>
<evidence type="ECO:0000313" key="1">
    <source>
        <dbReference type="EMBL" id="PWJ73247.1"/>
    </source>
</evidence>
<dbReference type="PANTHER" id="PTHR43861">
    <property type="entry name" value="TRANS-ACONITATE 2-METHYLTRANSFERASE-RELATED"/>
    <property type="match status" value="1"/>
</dbReference>
<dbReference type="EMBL" id="QGGY01000013">
    <property type="protein sequence ID" value="PWJ73247.1"/>
    <property type="molecule type" value="Genomic_DNA"/>
</dbReference>
<organism evidence="1 2">
    <name type="scientific">Murimonas intestini</name>
    <dbReference type="NCBI Taxonomy" id="1337051"/>
    <lineage>
        <taxon>Bacteria</taxon>
        <taxon>Bacillati</taxon>
        <taxon>Bacillota</taxon>
        <taxon>Clostridia</taxon>
        <taxon>Lachnospirales</taxon>
        <taxon>Lachnospiraceae</taxon>
        <taxon>Murimonas</taxon>
    </lineage>
</organism>
<gene>
    <name evidence="1" type="ORF">C7383_11331</name>
</gene>
<dbReference type="PANTHER" id="PTHR43861:SF1">
    <property type="entry name" value="TRANS-ACONITATE 2-METHYLTRANSFERASE"/>
    <property type="match status" value="1"/>
</dbReference>
<comment type="caution">
    <text evidence="1">The sequence shown here is derived from an EMBL/GenBank/DDBJ whole genome shotgun (WGS) entry which is preliminary data.</text>
</comment>
<dbReference type="GO" id="GO:0008168">
    <property type="term" value="F:methyltransferase activity"/>
    <property type="evidence" value="ECO:0007669"/>
    <property type="project" value="UniProtKB-KW"/>
</dbReference>